<dbReference type="InterPro" id="IPR014286">
    <property type="entry name" value="RNA_pol_sigma70_RpoE"/>
</dbReference>
<proteinExistence type="inferred from homology"/>
<evidence type="ECO:0000256" key="2">
    <source>
        <dbReference type="ARBA" id="ARBA00023015"/>
    </source>
</evidence>
<dbReference type="GO" id="GO:0016987">
    <property type="term" value="F:sigma factor activity"/>
    <property type="evidence" value="ECO:0007669"/>
    <property type="project" value="UniProtKB-KW"/>
</dbReference>
<keyword evidence="2" id="KW-0805">Transcription regulation</keyword>
<evidence type="ECO:0008006" key="9">
    <source>
        <dbReference type="Google" id="ProtNLM"/>
    </source>
</evidence>
<evidence type="ECO:0000313" key="8">
    <source>
        <dbReference type="EMBL" id="MPM46351.1"/>
    </source>
</evidence>
<protein>
    <recommendedName>
        <fullName evidence="9">ECF RNA polymerase sigma-E factor</fullName>
    </recommendedName>
</protein>
<dbReference type="PANTHER" id="PTHR43133">
    <property type="entry name" value="RNA POLYMERASE ECF-TYPE SIGMA FACTO"/>
    <property type="match status" value="1"/>
</dbReference>
<dbReference type="InterPro" id="IPR013324">
    <property type="entry name" value="RNA_pol_sigma_r3/r4-like"/>
</dbReference>
<reference evidence="8" key="1">
    <citation type="submission" date="2019-08" db="EMBL/GenBank/DDBJ databases">
        <authorList>
            <person name="Kucharzyk K."/>
            <person name="Murdoch R.W."/>
            <person name="Higgins S."/>
            <person name="Loffler F."/>
        </authorList>
    </citation>
    <scope>NUCLEOTIDE SEQUENCE</scope>
</reference>
<dbReference type="InterPro" id="IPR036388">
    <property type="entry name" value="WH-like_DNA-bd_sf"/>
</dbReference>
<dbReference type="InterPro" id="IPR013249">
    <property type="entry name" value="RNA_pol_sigma70_r4_t2"/>
</dbReference>
<feature type="domain" description="RNA polymerase sigma factor 70 region 4 type 2" evidence="7">
    <location>
        <begin position="185"/>
        <end position="235"/>
    </location>
</feature>
<feature type="domain" description="RNA polymerase sigma-70 region 2" evidence="6">
    <location>
        <begin position="75"/>
        <end position="142"/>
    </location>
</feature>
<dbReference type="Gene3D" id="1.10.10.10">
    <property type="entry name" value="Winged helix-like DNA-binding domain superfamily/Winged helix DNA-binding domain"/>
    <property type="match status" value="1"/>
</dbReference>
<dbReference type="NCBIfam" id="TIGR02937">
    <property type="entry name" value="sigma70-ECF"/>
    <property type="match status" value="1"/>
</dbReference>
<keyword evidence="3" id="KW-0731">Sigma factor</keyword>
<dbReference type="GO" id="GO:0006352">
    <property type="term" value="P:DNA-templated transcription initiation"/>
    <property type="evidence" value="ECO:0007669"/>
    <property type="project" value="InterPro"/>
</dbReference>
<sequence>MLRSQLEPAQPGLLIGHEPFATDQVGHAGDGIERRADLVRHIGQEGAFRDVGRLGGFLGQAQVGRSLLDQAFELLVVEYQRRIERLIGRMVRDTDLIPDIAQETFLRAYRALHQFRGDAQFYTWLYRIAVNTAKKALVDLKRNPIITETALRSNDDEDETSGNPFELTTDETPETVLAAQEIAAAVNAAMEALPEDLRQAVTLREIEGLSYEEIAEVMNCPIGTVRSRIFRAREAISARVRPLLEKQSGKRW</sequence>
<evidence type="ECO:0000256" key="1">
    <source>
        <dbReference type="ARBA" id="ARBA00010641"/>
    </source>
</evidence>
<organism evidence="8">
    <name type="scientific">bioreactor metagenome</name>
    <dbReference type="NCBI Taxonomy" id="1076179"/>
    <lineage>
        <taxon>unclassified sequences</taxon>
        <taxon>metagenomes</taxon>
        <taxon>ecological metagenomes</taxon>
    </lineage>
</organism>
<keyword evidence="4" id="KW-0238">DNA-binding</keyword>
<dbReference type="InterPro" id="IPR013325">
    <property type="entry name" value="RNA_pol_sigma_r2"/>
</dbReference>
<dbReference type="Pfam" id="PF04542">
    <property type="entry name" value="Sigma70_r2"/>
    <property type="match status" value="1"/>
</dbReference>
<dbReference type="PANTHER" id="PTHR43133:SF53">
    <property type="entry name" value="ECF RNA POLYMERASE SIGMA-E FACTOR"/>
    <property type="match status" value="1"/>
</dbReference>
<dbReference type="CDD" id="cd06171">
    <property type="entry name" value="Sigma70_r4"/>
    <property type="match status" value="1"/>
</dbReference>
<dbReference type="SUPFAM" id="SSF88946">
    <property type="entry name" value="Sigma2 domain of RNA polymerase sigma factors"/>
    <property type="match status" value="1"/>
</dbReference>
<dbReference type="NCBIfam" id="TIGR02939">
    <property type="entry name" value="RpoE_Sigma70"/>
    <property type="match status" value="1"/>
</dbReference>
<dbReference type="GO" id="GO:0003677">
    <property type="term" value="F:DNA binding"/>
    <property type="evidence" value="ECO:0007669"/>
    <property type="project" value="UniProtKB-KW"/>
</dbReference>
<dbReference type="Pfam" id="PF08281">
    <property type="entry name" value="Sigma70_r4_2"/>
    <property type="match status" value="1"/>
</dbReference>
<dbReference type="PROSITE" id="PS01063">
    <property type="entry name" value="SIGMA70_ECF"/>
    <property type="match status" value="1"/>
</dbReference>
<evidence type="ECO:0000256" key="4">
    <source>
        <dbReference type="ARBA" id="ARBA00023125"/>
    </source>
</evidence>
<evidence type="ECO:0000259" key="6">
    <source>
        <dbReference type="Pfam" id="PF04542"/>
    </source>
</evidence>
<name>A0A645A275_9ZZZZ</name>
<dbReference type="InterPro" id="IPR014284">
    <property type="entry name" value="RNA_pol_sigma-70_dom"/>
</dbReference>
<evidence type="ECO:0000256" key="5">
    <source>
        <dbReference type="ARBA" id="ARBA00023163"/>
    </source>
</evidence>
<evidence type="ECO:0000259" key="7">
    <source>
        <dbReference type="Pfam" id="PF08281"/>
    </source>
</evidence>
<comment type="similarity">
    <text evidence="1">Belongs to the sigma-70 factor family. ECF subfamily.</text>
</comment>
<evidence type="ECO:0000256" key="3">
    <source>
        <dbReference type="ARBA" id="ARBA00023082"/>
    </source>
</evidence>
<dbReference type="SUPFAM" id="SSF88659">
    <property type="entry name" value="Sigma3 and sigma4 domains of RNA polymerase sigma factors"/>
    <property type="match status" value="1"/>
</dbReference>
<dbReference type="AntiFam" id="ANF00201">
    <property type="entry name" value="Shadow ORF (opposite gacS)"/>
</dbReference>
<comment type="caution">
    <text evidence="8">The sequence shown here is derived from an EMBL/GenBank/DDBJ whole genome shotgun (WGS) entry which is preliminary data.</text>
</comment>
<dbReference type="AlphaFoldDB" id="A0A645A275"/>
<dbReference type="InterPro" id="IPR039425">
    <property type="entry name" value="RNA_pol_sigma-70-like"/>
</dbReference>
<keyword evidence="5" id="KW-0804">Transcription</keyword>
<dbReference type="EMBL" id="VSSQ01011240">
    <property type="protein sequence ID" value="MPM46351.1"/>
    <property type="molecule type" value="Genomic_DNA"/>
</dbReference>
<dbReference type="InterPro" id="IPR000838">
    <property type="entry name" value="RNA_pol_sigma70_ECF_CS"/>
</dbReference>
<gene>
    <name evidence="8" type="ORF">SDC9_93049</name>
</gene>
<accession>A0A645A275</accession>
<dbReference type="InterPro" id="IPR007627">
    <property type="entry name" value="RNA_pol_sigma70_r2"/>
</dbReference>
<dbReference type="Gene3D" id="1.10.1740.10">
    <property type="match status" value="1"/>
</dbReference>